<dbReference type="Gene3D" id="3.50.50.60">
    <property type="entry name" value="FAD/NAD(P)-binding domain"/>
    <property type="match status" value="1"/>
</dbReference>
<evidence type="ECO:0000259" key="2">
    <source>
        <dbReference type="Pfam" id="PF01266"/>
    </source>
</evidence>
<dbReference type="InterPro" id="IPR006076">
    <property type="entry name" value="FAD-dep_OxRdtase"/>
</dbReference>
<evidence type="ECO:0000256" key="1">
    <source>
        <dbReference type="ARBA" id="ARBA00023002"/>
    </source>
</evidence>
<feature type="domain" description="FAD dependent oxidoreductase" evidence="2">
    <location>
        <begin position="6"/>
        <end position="349"/>
    </location>
</feature>
<evidence type="ECO:0000313" key="3">
    <source>
        <dbReference type="EMBL" id="PXX07859.1"/>
    </source>
</evidence>
<dbReference type="Proteomes" id="UP000247515">
    <property type="component" value="Unassembled WGS sequence"/>
</dbReference>
<dbReference type="Pfam" id="PF01266">
    <property type="entry name" value="DAO"/>
    <property type="match status" value="1"/>
</dbReference>
<dbReference type="PANTHER" id="PTHR13847">
    <property type="entry name" value="SARCOSINE DEHYDROGENASE-RELATED"/>
    <property type="match status" value="1"/>
</dbReference>
<dbReference type="PANTHER" id="PTHR13847:SF289">
    <property type="entry name" value="GLYCINE OXIDASE"/>
    <property type="match status" value="1"/>
</dbReference>
<dbReference type="EMBL" id="QJJV01000028">
    <property type="protein sequence ID" value="PXX07859.1"/>
    <property type="molecule type" value="Genomic_DNA"/>
</dbReference>
<comment type="caution">
    <text evidence="3">The sequence shown here is derived from an EMBL/GenBank/DDBJ whole genome shotgun (WGS) entry which is preliminary data.</text>
</comment>
<accession>A0ABX5MHK8</accession>
<sequence length="372" mass="38390">MSASQRVVVLGAGVLGLSIARELAQSGAQVTVVSAGGVPRTASLRSFSWLNSLSAWPLDYHRLRLRGIAHHRRYAAANAVPWLRFDGSLNWEAGGASASLSGVHAHMLTLEYETRWLKAGEAAALEPALAVAALGDASVLHAPGEGWIDLPAWLAVLEAASVSAGARFVKVEGDASVSTQAGRVNGLRLPDGTLVPADAVVVAAGAATPAVLSPLGAAIPAATNRALLVHARVARPGPKAVLRGPDVAIRTRADGALVLHAEWADDEVRDDGPNRWAVEADVVQDVLARASATLSGCPTLELLDTGIGLRPIPGDHYTVAGAIESVPGVFVAFSHSAATLAPAIAEALAPEVLGQGRDAQLDPFRPSRFSTT</sequence>
<reference evidence="3 4" key="1">
    <citation type="submission" date="2018-05" db="EMBL/GenBank/DDBJ databases">
        <title>Genomic Encyclopedia of Type Strains, Phase IV (KMG-V): Genome sequencing to study the core and pangenomes of soil and plant-associated prokaryotes.</title>
        <authorList>
            <person name="Whitman W."/>
        </authorList>
    </citation>
    <scope>NUCLEOTIDE SEQUENCE [LARGE SCALE GENOMIC DNA]</scope>
    <source>
        <strain evidence="3 4">SIr-6563</strain>
    </source>
</reference>
<proteinExistence type="predicted"/>
<name>A0ABX5MHK8_9BURK</name>
<protein>
    <submittedName>
        <fullName evidence="3">Glycine/D-amino acid oxidase-like deaminating enzyme</fullName>
    </submittedName>
</protein>
<evidence type="ECO:0000313" key="4">
    <source>
        <dbReference type="Proteomes" id="UP000247515"/>
    </source>
</evidence>
<gene>
    <name evidence="3" type="ORF">C7400_12810</name>
</gene>
<dbReference type="Gene3D" id="3.30.9.10">
    <property type="entry name" value="D-Amino Acid Oxidase, subunit A, domain 2"/>
    <property type="match status" value="1"/>
</dbReference>
<keyword evidence="4" id="KW-1185">Reference proteome</keyword>
<dbReference type="RefSeq" id="WP_110329222.1">
    <property type="nucleotide sequence ID" value="NZ_JACHWC010000039.1"/>
</dbReference>
<dbReference type="SUPFAM" id="SSF51905">
    <property type="entry name" value="FAD/NAD(P)-binding domain"/>
    <property type="match status" value="1"/>
</dbReference>
<organism evidence="3 4">
    <name type="scientific">Paraburkholderia tropica</name>
    <dbReference type="NCBI Taxonomy" id="92647"/>
    <lineage>
        <taxon>Bacteria</taxon>
        <taxon>Pseudomonadati</taxon>
        <taxon>Pseudomonadota</taxon>
        <taxon>Betaproteobacteria</taxon>
        <taxon>Burkholderiales</taxon>
        <taxon>Burkholderiaceae</taxon>
        <taxon>Paraburkholderia</taxon>
    </lineage>
</organism>
<keyword evidence="1" id="KW-0560">Oxidoreductase</keyword>
<dbReference type="PRINTS" id="PR00411">
    <property type="entry name" value="PNDRDTASEI"/>
</dbReference>
<dbReference type="InterPro" id="IPR036188">
    <property type="entry name" value="FAD/NAD-bd_sf"/>
</dbReference>